<gene>
    <name evidence="1" type="ORF">HXW75_09345</name>
</gene>
<name>A0AB35HSA6_TETHA</name>
<reference evidence="1" key="1">
    <citation type="submission" date="2020-06" db="EMBL/GenBank/DDBJ databases">
        <authorList>
            <person name="Link T."/>
            <person name="Ehrmann M."/>
        </authorList>
    </citation>
    <scope>NUCLEOTIDE SEQUENCE</scope>
    <source>
        <strain evidence="1">TMW 2.2257</strain>
    </source>
</reference>
<evidence type="ECO:0000313" key="1">
    <source>
        <dbReference type="EMBL" id="MCO8298675.1"/>
    </source>
</evidence>
<evidence type="ECO:0000313" key="2">
    <source>
        <dbReference type="Proteomes" id="UP001057280"/>
    </source>
</evidence>
<evidence type="ECO:0008006" key="3">
    <source>
        <dbReference type="Google" id="ProtNLM"/>
    </source>
</evidence>
<sequence>MIIIALVEEIEKIVNERVDKRVSELYDEIFYLKPWLTMEPLEEILHKNSRWIIDNLCTKEFENKGLVKKVGGQWHFKNPEFVKYIHDVWWKEV</sequence>
<dbReference type="AlphaFoldDB" id="A0AB35HSA6"/>
<dbReference type="Proteomes" id="UP001057280">
    <property type="component" value="Unassembled WGS sequence"/>
</dbReference>
<proteinExistence type="predicted"/>
<comment type="caution">
    <text evidence="1">The sequence shown here is derived from an EMBL/GenBank/DDBJ whole genome shotgun (WGS) entry which is preliminary data.</text>
</comment>
<dbReference type="RefSeq" id="WP_253210265.1">
    <property type="nucleotide sequence ID" value="NZ_JACACB010000028.1"/>
</dbReference>
<dbReference type="EMBL" id="JACACB010000028">
    <property type="protein sequence ID" value="MCO8298675.1"/>
    <property type="molecule type" value="Genomic_DNA"/>
</dbReference>
<accession>A0AB35HSA6</accession>
<organism evidence="1 2">
    <name type="scientific">Tetragenococcus halophilus</name>
    <name type="common">Pediococcus halophilus</name>
    <dbReference type="NCBI Taxonomy" id="51669"/>
    <lineage>
        <taxon>Bacteria</taxon>
        <taxon>Bacillati</taxon>
        <taxon>Bacillota</taxon>
        <taxon>Bacilli</taxon>
        <taxon>Lactobacillales</taxon>
        <taxon>Enterococcaceae</taxon>
        <taxon>Tetragenococcus</taxon>
    </lineage>
</organism>
<protein>
    <recommendedName>
        <fullName evidence="3">DUF771 domain-containing protein</fullName>
    </recommendedName>
</protein>
<reference evidence="1" key="2">
    <citation type="journal article" date="2021" name="BMC Microbiol.">
        <title>The diversity among the species Tetragenococcus halophilus including new isolates from a lupine seed fermentation.</title>
        <authorList>
            <person name="Link T."/>
            <person name="Vogel R.F."/>
            <person name="Ehrmann M.A."/>
        </authorList>
    </citation>
    <scope>NUCLEOTIDE SEQUENCE</scope>
    <source>
        <strain evidence="1">TMW 2.2257</strain>
    </source>
</reference>